<proteinExistence type="predicted"/>
<dbReference type="InterPro" id="IPR050357">
    <property type="entry name" value="Arrestin_domain-protein"/>
</dbReference>
<accession>A0A1E3NYG3</accession>
<dbReference type="GO" id="GO:0031625">
    <property type="term" value="F:ubiquitin protein ligase binding"/>
    <property type="evidence" value="ECO:0007669"/>
    <property type="project" value="TreeGrafter"/>
</dbReference>
<name>A0A1E3NYG3_WICAA</name>
<evidence type="ECO:0000313" key="2">
    <source>
        <dbReference type="EMBL" id="ODQ57617.1"/>
    </source>
</evidence>
<dbReference type="Proteomes" id="UP000094112">
    <property type="component" value="Unassembled WGS sequence"/>
</dbReference>
<dbReference type="RefSeq" id="XP_019036824.1">
    <property type="nucleotide sequence ID" value="XM_019185151.1"/>
</dbReference>
<dbReference type="CDD" id="cd22952">
    <property type="entry name" value="ART10-like"/>
    <property type="match status" value="1"/>
</dbReference>
<dbReference type="OrthoDB" id="3978010at2759"/>
<dbReference type="InterPro" id="IPR014752">
    <property type="entry name" value="Arrestin-like_C"/>
</dbReference>
<dbReference type="GeneID" id="30202397"/>
<feature type="domain" description="Arrestin-like N-terminal" evidence="1">
    <location>
        <begin position="16"/>
        <end position="191"/>
    </location>
</feature>
<dbReference type="STRING" id="683960.A0A1E3NYG3"/>
<dbReference type="GO" id="GO:0030674">
    <property type="term" value="F:protein-macromolecule adaptor activity"/>
    <property type="evidence" value="ECO:0007669"/>
    <property type="project" value="TreeGrafter"/>
</dbReference>
<dbReference type="GO" id="GO:0005829">
    <property type="term" value="C:cytosol"/>
    <property type="evidence" value="ECO:0007669"/>
    <property type="project" value="TreeGrafter"/>
</dbReference>
<reference evidence="2 3" key="1">
    <citation type="journal article" date="2016" name="Proc. Natl. Acad. Sci. U.S.A.">
        <title>Comparative genomics of biotechnologically important yeasts.</title>
        <authorList>
            <person name="Riley R."/>
            <person name="Haridas S."/>
            <person name="Wolfe K.H."/>
            <person name="Lopes M.R."/>
            <person name="Hittinger C.T."/>
            <person name="Goeker M."/>
            <person name="Salamov A.A."/>
            <person name="Wisecaver J.H."/>
            <person name="Long T.M."/>
            <person name="Calvey C.H."/>
            <person name="Aerts A.L."/>
            <person name="Barry K.W."/>
            <person name="Choi C."/>
            <person name="Clum A."/>
            <person name="Coughlan A.Y."/>
            <person name="Deshpande S."/>
            <person name="Douglass A.P."/>
            <person name="Hanson S.J."/>
            <person name="Klenk H.-P."/>
            <person name="LaButti K.M."/>
            <person name="Lapidus A."/>
            <person name="Lindquist E.A."/>
            <person name="Lipzen A.M."/>
            <person name="Meier-Kolthoff J.P."/>
            <person name="Ohm R.A."/>
            <person name="Otillar R.P."/>
            <person name="Pangilinan J.L."/>
            <person name="Peng Y."/>
            <person name="Rokas A."/>
            <person name="Rosa C.A."/>
            <person name="Scheuner C."/>
            <person name="Sibirny A.A."/>
            <person name="Slot J.C."/>
            <person name="Stielow J.B."/>
            <person name="Sun H."/>
            <person name="Kurtzman C.P."/>
            <person name="Blackwell M."/>
            <person name="Grigoriev I.V."/>
            <person name="Jeffries T.W."/>
        </authorList>
    </citation>
    <scope>NUCLEOTIDE SEQUENCE [LARGE SCALE GENOMIC DNA]</scope>
    <source>
        <strain evidence="3">ATCC 58044 / CBS 1984 / NCYC 433 / NRRL Y-366-8</strain>
    </source>
</reference>
<evidence type="ECO:0000259" key="1">
    <source>
        <dbReference type="Pfam" id="PF00339"/>
    </source>
</evidence>
<dbReference type="GO" id="GO:0070086">
    <property type="term" value="P:ubiquitin-dependent endocytosis"/>
    <property type="evidence" value="ECO:0007669"/>
    <property type="project" value="TreeGrafter"/>
</dbReference>
<dbReference type="Gene3D" id="2.60.40.640">
    <property type="match status" value="1"/>
</dbReference>
<dbReference type="EMBL" id="KV454213">
    <property type="protein sequence ID" value="ODQ57617.1"/>
    <property type="molecule type" value="Genomic_DNA"/>
</dbReference>
<sequence length="486" mass="54855">MVSACEVKIEVQDLRASNIFTNLDTIRGKVYVNVRSEISLSCIQIKLEGVSQSIIRKKEWVKKKEKTVTKVENHTLLYEAKTIFPPKNIRKVSSAKDFTLTPGEYEYDFEFKLPYNSTCETNIAPKNGITNKFQIVRTNLEYVNKADLHVQGMLPPSLTDLGDLAQINYFLKVTVKRASLIKPNIRKISPFRFVPFDSVDHINRSNRELNFLRREYVFKDKIPEIIALFNKPAGINSPVPKQSPPSPQRRSSSFLKTLFFGSWDDVSQQQQPQPPPTPPKDEPPTITSYDVPFYFEARFHGLFQTVGKPPSYRLYVLSKANPKKYLGIDGESSGLGAIYLKSLKIDLFIISNIVSQEFKKQDMKLITLCQVSVSGKLDLAYARKSKAINEQTGSALHELEIPQSVFSNAIIPYSVVPSFKTCNVQRKYKLKITAGFTDTKSSKKIQEVELETWLDVLGGIPPPMANETIPAQANLPSYADVMASPS</sequence>
<dbReference type="PANTHER" id="PTHR11188">
    <property type="entry name" value="ARRESTIN DOMAIN CONTAINING PROTEIN"/>
    <property type="match status" value="1"/>
</dbReference>
<dbReference type="Pfam" id="PF00339">
    <property type="entry name" value="Arrestin_N"/>
    <property type="match status" value="1"/>
</dbReference>
<dbReference type="GO" id="GO:0005886">
    <property type="term" value="C:plasma membrane"/>
    <property type="evidence" value="ECO:0007669"/>
    <property type="project" value="TreeGrafter"/>
</dbReference>
<dbReference type="AlphaFoldDB" id="A0A1E3NYG3"/>
<evidence type="ECO:0000313" key="3">
    <source>
        <dbReference type="Proteomes" id="UP000094112"/>
    </source>
</evidence>
<keyword evidence="3" id="KW-1185">Reference proteome</keyword>
<dbReference type="SUPFAM" id="SSF81296">
    <property type="entry name" value="E set domains"/>
    <property type="match status" value="1"/>
</dbReference>
<dbReference type="PANTHER" id="PTHR11188:SF17">
    <property type="entry name" value="FI21816P1"/>
    <property type="match status" value="1"/>
</dbReference>
<organism evidence="2 3">
    <name type="scientific">Wickerhamomyces anomalus (strain ATCC 58044 / CBS 1984 / NCYC 433 / NRRL Y-366-8)</name>
    <name type="common">Yeast</name>
    <name type="synonym">Hansenula anomala</name>
    <dbReference type="NCBI Taxonomy" id="683960"/>
    <lineage>
        <taxon>Eukaryota</taxon>
        <taxon>Fungi</taxon>
        <taxon>Dikarya</taxon>
        <taxon>Ascomycota</taxon>
        <taxon>Saccharomycotina</taxon>
        <taxon>Saccharomycetes</taxon>
        <taxon>Phaffomycetales</taxon>
        <taxon>Wickerhamomycetaceae</taxon>
        <taxon>Wickerhamomyces</taxon>
    </lineage>
</organism>
<dbReference type="InterPro" id="IPR011021">
    <property type="entry name" value="Arrestin-like_N"/>
</dbReference>
<gene>
    <name evidence="2" type="ORF">WICANDRAFT_80948</name>
</gene>
<dbReference type="InterPro" id="IPR014756">
    <property type="entry name" value="Ig_E-set"/>
</dbReference>
<protein>
    <recommendedName>
        <fullName evidence="1">Arrestin-like N-terminal domain-containing protein</fullName>
    </recommendedName>
</protein>